<evidence type="ECO:0000313" key="5">
    <source>
        <dbReference type="EMBL" id="EMP06877.1"/>
    </source>
</evidence>
<evidence type="ECO:0000256" key="1">
    <source>
        <dbReference type="ARBA" id="ARBA00000274"/>
    </source>
</evidence>
<dbReference type="Gene3D" id="3.40.50.450">
    <property type="match status" value="1"/>
</dbReference>
<dbReference type="Pfam" id="PF03641">
    <property type="entry name" value="Lysine_decarbox"/>
    <property type="match status" value="1"/>
</dbReference>
<dbReference type="BioCyc" id="LINT1193029:G11R4-4818-MONOMER"/>
<organism evidence="5 6">
    <name type="scientific">Leptospira interrogans serovar Pyrogenes str. 200701872</name>
    <dbReference type="NCBI Taxonomy" id="1193029"/>
    <lineage>
        <taxon>Bacteria</taxon>
        <taxon>Pseudomonadati</taxon>
        <taxon>Spirochaetota</taxon>
        <taxon>Spirochaetia</taxon>
        <taxon>Leptospirales</taxon>
        <taxon>Leptospiraceae</taxon>
        <taxon>Leptospira</taxon>
    </lineage>
</organism>
<accession>M6ZRK6</accession>
<comment type="catalytic activity">
    <reaction evidence="1">
        <text>AMP + H2O = D-ribose 5-phosphate + adenine</text>
        <dbReference type="Rhea" id="RHEA:20129"/>
        <dbReference type="ChEBI" id="CHEBI:15377"/>
        <dbReference type="ChEBI" id="CHEBI:16708"/>
        <dbReference type="ChEBI" id="CHEBI:78346"/>
        <dbReference type="ChEBI" id="CHEBI:456215"/>
        <dbReference type="EC" id="3.2.2.4"/>
    </reaction>
</comment>
<protein>
    <recommendedName>
        <fullName evidence="4">AMP nucleosidase</fullName>
        <ecNumber evidence="3">3.2.2.4</ecNumber>
    </recommendedName>
    <alternativeName>
        <fullName evidence="4">AMP nucleosidase</fullName>
    </alternativeName>
</protein>
<sequence length="71" mass="8201">MDELVEITTWNQLKLISKPLGLLNVNGYFEYLLKQLGRMVDDGFLDSETKEGLIVSEDPEELLDLLSRRFV</sequence>
<comment type="caution">
    <text evidence="5">The sequence shown here is derived from an EMBL/GenBank/DDBJ whole genome shotgun (WGS) entry which is preliminary data.</text>
</comment>
<evidence type="ECO:0000256" key="3">
    <source>
        <dbReference type="ARBA" id="ARBA00011985"/>
    </source>
</evidence>
<gene>
    <name evidence="5" type="ORF">LEP1GSC124_1009</name>
</gene>
<dbReference type="GO" id="GO:0005829">
    <property type="term" value="C:cytosol"/>
    <property type="evidence" value="ECO:0007669"/>
    <property type="project" value="TreeGrafter"/>
</dbReference>
<dbReference type="AlphaFoldDB" id="M6ZRK6"/>
<dbReference type="SUPFAM" id="SSF102405">
    <property type="entry name" value="MCP/YpsA-like"/>
    <property type="match status" value="1"/>
</dbReference>
<dbReference type="InterPro" id="IPR031100">
    <property type="entry name" value="LOG_fam"/>
</dbReference>
<dbReference type="PANTHER" id="PTHR31223">
    <property type="entry name" value="LOG FAMILY PROTEIN YJL055W"/>
    <property type="match status" value="1"/>
</dbReference>
<dbReference type="Proteomes" id="UP000012117">
    <property type="component" value="Unassembled WGS sequence"/>
</dbReference>
<proteinExistence type="inferred from homology"/>
<evidence type="ECO:0000256" key="4">
    <source>
        <dbReference type="ARBA" id="ARBA00031983"/>
    </source>
</evidence>
<dbReference type="EMBL" id="AKWN02000295">
    <property type="protein sequence ID" value="EMP06877.1"/>
    <property type="molecule type" value="Genomic_DNA"/>
</dbReference>
<evidence type="ECO:0000313" key="6">
    <source>
        <dbReference type="Proteomes" id="UP000012117"/>
    </source>
</evidence>
<evidence type="ECO:0000256" key="2">
    <source>
        <dbReference type="ARBA" id="ARBA00006763"/>
    </source>
</evidence>
<comment type="similarity">
    <text evidence="2">Belongs to the LOG family.</text>
</comment>
<dbReference type="GO" id="GO:0009691">
    <property type="term" value="P:cytokinin biosynthetic process"/>
    <property type="evidence" value="ECO:0007669"/>
    <property type="project" value="TreeGrafter"/>
</dbReference>
<dbReference type="EC" id="3.2.2.4" evidence="3"/>
<name>M6ZRK6_LEPIR</name>
<dbReference type="PANTHER" id="PTHR31223:SF70">
    <property type="entry name" value="LOG FAMILY PROTEIN YJL055W"/>
    <property type="match status" value="1"/>
</dbReference>
<dbReference type="GO" id="GO:0008714">
    <property type="term" value="F:AMP nucleosidase activity"/>
    <property type="evidence" value="ECO:0007669"/>
    <property type="project" value="UniProtKB-EC"/>
</dbReference>
<reference evidence="5 6" key="1">
    <citation type="submission" date="2013-01" db="EMBL/GenBank/DDBJ databases">
        <authorList>
            <person name="Harkins D.M."/>
            <person name="Durkin A.S."/>
            <person name="Brinkac L.M."/>
            <person name="Haft D.H."/>
            <person name="Selengut J.D."/>
            <person name="Sanka R."/>
            <person name="DePew J."/>
            <person name="Purushe J."/>
            <person name="Picardeau M."/>
            <person name="Werts C."/>
            <person name="Goarant C."/>
            <person name="Vinetz J.M."/>
            <person name="Sutton G.G."/>
            <person name="Nierman W.C."/>
            <person name="Fouts D.E."/>
        </authorList>
    </citation>
    <scope>NUCLEOTIDE SEQUENCE [LARGE SCALE GENOMIC DNA]</scope>
    <source>
        <strain evidence="5 6">200701872</strain>
    </source>
</reference>